<organism evidence="3 4">
    <name type="scientific">Symbiodinium microadriaticum</name>
    <name type="common">Dinoflagellate</name>
    <name type="synonym">Zooxanthella microadriatica</name>
    <dbReference type="NCBI Taxonomy" id="2951"/>
    <lineage>
        <taxon>Eukaryota</taxon>
        <taxon>Sar</taxon>
        <taxon>Alveolata</taxon>
        <taxon>Dinophyceae</taxon>
        <taxon>Suessiales</taxon>
        <taxon>Symbiodiniaceae</taxon>
        <taxon>Symbiodinium</taxon>
    </lineage>
</organism>
<accession>A0A1Q9E2A2</accession>
<feature type="transmembrane region" description="Helical" evidence="1">
    <location>
        <begin position="298"/>
        <end position="317"/>
    </location>
</feature>
<feature type="transmembrane region" description="Helical" evidence="1">
    <location>
        <begin position="41"/>
        <end position="63"/>
    </location>
</feature>
<sequence length="342" mass="37542">MKDPNTLHHTQYFGNYQALAPRLPSPDSGVKAMSLVRKAAFFAYLNTVQASCFVSFIALLLGFRVDHGFVAAMLLRLLRTRFATFAGSCQVLDTGNPVVYLSNHRSWGDFWTDCALLGGPSFISRALVAVAIPGSALWGHFAGWLWFFARGAHHEGGAVAWMTNFLSQRIRNFASKGVLLYPEGTRSLLPEGLPLKAGALAAAYQLGWPVQVVITTNKERVTAERSFAVNFGTLCSTAVSAPVYPQGSASLEAFLQTVRATWTQTWQEAYHGAVTLREHALLPGAKAKAVTFSPSGTWQLHLLRLALALVILLFLRFRTRRTRSQKEEKEHEDAPAMGNGCT</sequence>
<comment type="caution">
    <text evidence="3">The sequence shown here is derived from an EMBL/GenBank/DDBJ whole genome shotgun (WGS) entry which is preliminary data.</text>
</comment>
<evidence type="ECO:0000259" key="2">
    <source>
        <dbReference type="SMART" id="SM00563"/>
    </source>
</evidence>
<dbReference type="Pfam" id="PF01553">
    <property type="entry name" value="Acyltransferase"/>
    <property type="match status" value="1"/>
</dbReference>
<gene>
    <name evidence="3" type="ORF">AK812_SmicGene15692</name>
</gene>
<dbReference type="Proteomes" id="UP000186817">
    <property type="component" value="Unassembled WGS sequence"/>
</dbReference>
<protein>
    <recommendedName>
        <fullName evidence="2">Phospholipid/glycerol acyltransferase domain-containing protein</fullName>
    </recommendedName>
</protein>
<dbReference type="GO" id="GO:0016746">
    <property type="term" value="F:acyltransferase activity"/>
    <property type="evidence" value="ECO:0007669"/>
    <property type="project" value="InterPro"/>
</dbReference>
<dbReference type="InterPro" id="IPR002123">
    <property type="entry name" value="Plipid/glycerol_acylTrfase"/>
</dbReference>
<dbReference type="EMBL" id="LSRX01000288">
    <property type="protein sequence ID" value="OLQ01554.1"/>
    <property type="molecule type" value="Genomic_DNA"/>
</dbReference>
<dbReference type="OMA" id="FFAYLNT"/>
<dbReference type="OrthoDB" id="284525at2759"/>
<feature type="domain" description="Phospholipid/glycerol acyltransferase" evidence="2">
    <location>
        <begin position="98"/>
        <end position="218"/>
    </location>
</feature>
<reference evidence="3 4" key="1">
    <citation type="submission" date="2016-02" db="EMBL/GenBank/DDBJ databases">
        <title>Genome analysis of coral dinoflagellate symbionts highlights evolutionary adaptations to a symbiotic lifestyle.</title>
        <authorList>
            <person name="Aranda M."/>
            <person name="Li Y."/>
            <person name="Liew Y.J."/>
            <person name="Baumgarten S."/>
            <person name="Simakov O."/>
            <person name="Wilson M."/>
            <person name="Piel J."/>
            <person name="Ashoor H."/>
            <person name="Bougouffa S."/>
            <person name="Bajic V.B."/>
            <person name="Ryu T."/>
            <person name="Ravasi T."/>
            <person name="Bayer T."/>
            <person name="Micklem G."/>
            <person name="Kim H."/>
            <person name="Bhak J."/>
            <person name="Lajeunesse T.C."/>
            <person name="Voolstra C.R."/>
        </authorList>
    </citation>
    <scope>NUCLEOTIDE SEQUENCE [LARGE SCALE GENOMIC DNA]</scope>
    <source>
        <strain evidence="3 4">CCMP2467</strain>
    </source>
</reference>
<keyword evidence="1" id="KW-1133">Transmembrane helix</keyword>
<dbReference type="SMART" id="SM00563">
    <property type="entry name" value="PlsC"/>
    <property type="match status" value="1"/>
</dbReference>
<name>A0A1Q9E2A2_SYMMI</name>
<evidence type="ECO:0000256" key="1">
    <source>
        <dbReference type="SAM" id="Phobius"/>
    </source>
</evidence>
<keyword evidence="1" id="KW-0812">Transmembrane</keyword>
<proteinExistence type="predicted"/>
<keyword evidence="4" id="KW-1185">Reference proteome</keyword>
<keyword evidence="1" id="KW-0472">Membrane</keyword>
<evidence type="ECO:0000313" key="3">
    <source>
        <dbReference type="EMBL" id="OLQ01554.1"/>
    </source>
</evidence>
<evidence type="ECO:0000313" key="4">
    <source>
        <dbReference type="Proteomes" id="UP000186817"/>
    </source>
</evidence>
<dbReference type="SUPFAM" id="SSF69593">
    <property type="entry name" value="Glycerol-3-phosphate (1)-acyltransferase"/>
    <property type="match status" value="1"/>
</dbReference>
<dbReference type="AlphaFoldDB" id="A0A1Q9E2A2"/>